<accession>A0A5K7X1E8</accession>
<dbReference type="AlphaFoldDB" id="A0A5K7X1E8"/>
<sequence>MREFDKIVINSGDHDGAGRYGRDGRTVLIGTKDDRTTKLFEGLLKKEVIINDLEFRIGESIVASLSGPYFVQSVNDGMHEASIVLQK</sequence>
<proteinExistence type="predicted"/>
<protein>
    <submittedName>
        <fullName evidence="1">Uncharacterized protein</fullName>
    </submittedName>
</protein>
<organism evidence="1 2">
    <name type="scientific">Sporolactobacillus terrae</name>
    <dbReference type="NCBI Taxonomy" id="269673"/>
    <lineage>
        <taxon>Bacteria</taxon>
        <taxon>Bacillati</taxon>
        <taxon>Bacillota</taxon>
        <taxon>Bacilli</taxon>
        <taxon>Bacillales</taxon>
        <taxon>Sporolactobacillaceae</taxon>
        <taxon>Sporolactobacillus</taxon>
    </lineage>
</organism>
<name>A0A5K7X1E8_9BACL</name>
<evidence type="ECO:0000313" key="2">
    <source>
        <dbReference type="Proteomes" id="UP000326951"/>
    </source>
</evidence>
<dbReference type="EMBL" id="AP021853">
    <property type="protein sequence ID" value="BBN98738.1"/>
    <property type="molecule type" value="Genomic_DNA"/>
</dbReference>
<gene>
    <name evidence="1" type="ORF">St703_14430</name>
</gene>
<evidence type="ECO:0000313" key="1">
    <source>
        <dbReference type="EMBL" id="BBN98738.1"/>
    </source>
</evidence>
<dbReference type="Proteomes" id="UP000326951">
    <property type="component" value="Chromosome"/>
</dbReference>
<dbReference type="RefSeq" id="WP_139693400.1">
    <property type="nucleotide sequence ID" value="NZ_AP021853.1"/>
</dbReference>
<reference evidence="1 2" key="1">
    <citation type="submission" date="2019-09" db="EMBL/GenBank/DDBJ databases">
        <title>Complete genome sequence of Sporolactobacillus terrae 70-3.</title>
        <authorList>
            <person name="Tanaka N."/>
            <person name="Shiwa Y."/>
            <person name="Fujita N."/>
            <person name="Tanasupawat S."/>
        </authorList>
    </citation>
    <scope>NUCLEOTIDE SEQUENCE [LARGE SCALE GENOMIC DNA]</scope>
    <source>
        <strain evidence="1 2">70-3</strain>
    </source>
</reference>